<feature type="chain" id="PRO_5019476287" evidence="1">
    <location>
        <begin position="25"/>
        <end position="229"/>
    </location>
</feature>
<keyword evidence="3" id="KW-1185">Reference proteome</keyword>
<dbReference type="RefSeq" id="WP_126076676.1">
    <property type="nucleotide sequence ID" value="NZ_CP051166.1"/>
</dbReference>
<protein>
    <submittedName>
        <fullName evidence="2">Uncharacterized protein</fullName>
    </submittedName>
</protein>
<accession>A0A430HFN3</accession>
<feature type="signal peptide" evidence="1">
    <location>
        <begin position="1"/>
        <end position="24"/>
    </location>
</feature>
<keyword evidence="1" id="KW-0732">Signal</keyword>
<dbReference type="OrthoDB" id="8776953at2"/>
<evidence type="ECO:0000313" key="3">
    <source>
        <dbReference type="Proteomes" id="UP000278085"/>
    </source>
</evidence>
<dbReference type="Proteomes" id="UP000278085">
    <property type="component" value="Unassembled WGS sequence"/>
</dbReference>
<sequence length="229" mass="24898">MNEHLRQCGAVLAASMLAAGAAQAANLALKCGETGRAGVEAQRIKAMAVDVVKRQSTHVLQVAAAGKTLRFADKPPYDEPLDGERYEFCERREGFILLAHADGDEFTGKLVNEATGKVTVSGDAVLFSADRRAYFATSQENGRDASTWAIYALDGRQSWRGGDYLPHPTKPDYKAAQLSQQRWEASGEFSAQAQCLAGKNPPWRVKLVKTGGAWNWHPQRSCPDTETGS</sequence>
<name>A0A430HFN3_9BURK</name>
<comment type="caution">
    <text evidence="2">The sequence shown here is derived from an EMBL/GenBank/DDBJ whole genome shotgun (WGS) entry which is preliminary data.</text>
</comment>
<organism evidence="2 3">
    <name type="scientific">Massilia atriviolacea</name>
    <dbReference type="NCBI Taxonomy" id="2495579"/>
    <lineage>
        <taxon>Bacteria</taxon>
        <taxon>Pseudomonadati</taxon>
        <taxon>Pseudomonadota</taxon>
        <taxon>Betaproteobacteria</taxon>
        <taxon>Burkholderiales</taxon>
        <taxon>Oxalobacteraceae</taxon>
        <taxon>Telluria group</taxon>
        <taxon>Massilia</taxon>
    </lineage>
</organism>
<proteinExistence type="predicted"/>
<dbReference type="AlphaFoldDB" id="A0A430HFN3"/>
<dbReference type="EMBL" id="RXLQ01000016">
    <property type="protein sequence ID" value="RSZ56319.1"/>
    <property type="molecule type" value="Genomic_DNA"/>
</dbReference>
<evidence type="ECO:0000256" key="1">
    <source>
        <dbReference type="SAM" id="SignalP"/>
    </source>
</evidence>
<reference evidence="2 3" key="1">
    <citation type="submission" date="2018-12" db="EMBL/GenBank/DDBJ databases">
        <authorList>
            <person name="Yang E."/>
        </authorList>
    </citation>
    <scope>NUCLEOTIDE SEQUENCE [LARGE SCALE GENOMIC DNA]</scope>
    <source>
        <strain evidence="2 3">SOD</strain>
    </source>
</reference>
<evidence type="ECO:0000313" key="2">
    <source>
        <dbReference type="EMBL" id="RSZ56319.1"/>
    </source>
</evidence>
<gene>
    <name evidence="2" type="ORF">EJB06_24650</name>
</gene>